<protein>
    <submittedName>
        <fullName evidence="1">Uncharacterized protein</fullName>
    </submittedName>
</protein>
<dbReference type="Proteomes" id="UP001163603">
    <property type="component" value="Chromosome 10"/>
</dbReference>
<proteinExistence type="predicted"/>
<accession>A0ACC0XYB6</accession>
<dbReference type="EMBL" id="CM047745">
    <property type="protein sequence ID" value="KAJ0026284.1"/>
    <property type="molecule type" value="Genomic_DNA"/>
</dbReference>
<gene>
    <name evidence="1" type="ORF">Pint_07605</name>
</gene>
<keyword evidence="2" id="KW-1185">Reference proteome</keyword>
<comment type="caution">
    <text evidence="1">The sequence shown here is derived from an EMBL/GenBank/DDBJ whole genome shotgun (WGS) entry which is preliminary data.</text>
</comment>
<organism evidence="1 2">
    <name type="scientific">Pistacia integerrima</name>
    <dbReference type="NCBI Taxonomy" id="434235"/>
    <lineage>
        <taxon>Eukaryota</taxon>
        <taxon>Viridiplantae</taxon>
        <taxon>Streptophyta</taxon>
        <taxon>Embryophyta</taxon>
        <taxon>Tracheophyta</taxon>
        <taxon>Spermatophyta</taxon>
        <taxon>Magnoliopsida</taxon>
        <taxon>eudicotyledons</taxon>
        <taxon>Gunneridae</taxon>
        <taxon>Pentapetalae</taxon>
        <taxon>rosids</taxon>
        <taxon>malvids</taxon>
        <taxon>Sapindales</taxon>
        <taxon>Anacardiaceae</taxon>
        <taxon>Pistacia</taxon>
    </lineage>
</organism>
<evidence type="ECO:0000313" key="1">
    <source>
        <dbReference type="EMBL" id="KAJ0026284.1"/>
    </source>
</evidence>
<name>A0ACC0XYB6_9ROSI</name>
<reference evidence="2" key="1">
    <citation type="journal article" date="2023" name="G3 (Bethesda)">
        <title>Genome assembly and association tests identify interacting loci associated with vigor, precocity, and sex in interspecific pistachio rootstocks.</title>
        <authorList>
            <person name="Palmer W."/>
            <person name="Jacygrad E."/>
            <person name="Sagayaradj S."/>
            <person name="Cavanaugh K."/>
            <person name="Han R."/>
            <person name="Bertier L."/>
            <person name="Beede B."/>
            <person name="Kafkas S."/>
            <person name="Golino D."/>
            <person name="Preece J."/>
            <person name="Michelmore R."/>
        </authorList>
    </citation>
    <scope>NUCLEOTIDE SEQUENCE [LARGE SCALE GENOMIC DNA]</scope>
</reference>
<sequence>MVKVEWRIQLTIVGHSLGGGTAAFLILLHICRANWMSCAAACMTWELAKSGNDFITSVINGADLVPTFSAASVDVAC</sequence>
<evidence type="ECO:0000313" key="2">
    <source>
        <dbReference type="Proteomes" id="UP001163603"/>
    </source>
</evidence>